<dbReference type="AlphaFoldDB" id="A0A0V1BFZ4"/>
<organism evidence="1 2">
    <name type="scientific">Trichinella pseudospiralis</name>
    <name type="common">Parasitic roundworm</name>
    <dbReference type="NCBI Taxonomy" id="6337"/>
    <lineage>
        <taxon>Eukaryota</taxon>
        <taxon>Metazoa</taxon>
        <taxon>Ecdysozoa</taxon>
        <taxon>Nematoda</taxon>
        <taxon>Enoplea</taxon>
        <taxon>Dorylaimia</taxon>
        <taxon>Trichinellida</taxon>
        <taxon>Trichinellidae</taxon>
        <taxon>Trichinella</taxon>
    </lineage>
</organism>
<gene>
    <name evidence="1" type="ORF">T4A_175</name>
</gene>
<dbReference type="Proteomes" id="UP000054632">
    <property type="component" value="Unassembled WGS sequence"/>
</dbReference>
<reference evidence="1 2" key="1">
    <citation type="submission" date="2015-01" db="EMBL/GenBank/DDBJ databases">
        <title>Evolution of Trichinella species and genotypes.</title>
        <authorList>
            <person name="Korhonen P.K."/>
            <person name="Edoardo P."/>
            <person name="Giuseppe L.R."/>
            <person name="Gasser R.B."/>
        </authorList>
    </citation>
    <scope>NUCLEOTIDE SEQUENCE [LARGE SCALE GENOMIC DNA]</scope>
    <source>
        <strain evidence="1">ISS13</strain>
    </source>
</reference>
<sequence length="33" mass="3686">LQLAVGSHSASHHRAFTRMPLPFLMRVQSLPSL</sequence>
<name>A0A0V1BFZ4_TRIPS</name>
<accession>A0A0V1BFZ4</accession>
<protein>
    <submittedName>
        <fullName evidence="1">Uncharacterized protein</fullName>
    </submittedName>
</protein>
<evidence type="ECO:0000313" key="1">
    <source>
        <dbReference type="EMBL" id="KRY35794.1"/>
    </source>
</evidence>
<proteinExistence type="predicted"/>
<dbReference type="EMBL" id="JYDR01005023">
    <property type="protein sequence ID" value="KRY35794.1"/>
    <property type="molecule type" value="Genomic_DNA"/>
</dbReference>
<feature type="non-terminal residue" evidence="1">
    <location>
        <position position="1"/>
    </location>
</feature>
<comment type="caution">
    <text evidence="1">The sequence shown here is derived from an EMBL/GenBank/DDBJ whole genome shotgun (WGS) entry which is preliminary data.</text>
</comment>
<evidence type="ECO:0000313" key="2">
    <source>
        <dbReference type="Proteomes" id="UP000054632"/>
    </source>
</evidence>